<dbReference type="RefSeq" id="WP_320001614.1">
    <property type="nucleotide sequence ID" value="NZ_CP138348.1"/>
</dbReference>
<dbReference type="PANTHER" id="PTHR11851">
    <property type="entry name" value="METALLOPROTEASE"/>
    <property type="match status" value="1"/>
</dbReference>
<dbReference type="GO" id="GO:0006508">
    <property type="term" value="P:proteolysis"/>
    <property type="evidence" value="ECO:0007669"/>
    <property type="project" value="InterPro"/>
</dbReference>
<keyword evidence="3" id="KW-0175">Coiled coil</keyword>
<dbReference type="InterPro" id="IPR050361">
    <property type="entry name" value="MPP/UQCRC_Complex"/>
</dbReference>
<feature type="domain" description="Peptidase M16 N-terminal" evidence="4">
    <location>
        <begin position="160"/>
        <end position="258"/>
    </location>
</feature>
<name>A0AAF0Z9C5_9CHRO</name>
<proteinExistence type="inferred from homology"/>
<organism evidence="6">
    <name type="scientific">Cyanobacterium aponinum AL20115</name>
    <dbReference type="NCBI Taxonomy" id="3090662"/>
    <lineage>
        <taxon>Bacteria</taxon>
        <taxon>Bacillati</taxon>
        <taxon>Cyanobacteriota</taxon>
        <taxon>Cyanophyceae</taxon>
        <taxon>Oscillatoriophycideae</taxon>
        <taxon>Chroococcales</taxon>
        <taxon>Geminocystaceae</taxon>
        <taxon>Cyanobacterium</taxon>
    </lineage>
</organism>
<comment type="similarity">
    <text evidence="1 2">Belongs to the peptidase M16 family.</text>
</comment>
<feature type="domain" description="Peptidase M16 N-terminal" evidence="4">
    <location>
        <begin position="64"/>
        <end position="108"/>
    </location>
</feature>
<dbReference type="InterPro" id="IPR011765">
    <property type="entry name" value="Pept_M16_N"/>
</dbReference>
<dbReference type="Pfam" id="PF00675">
    <property type="entry name" value="Peptidase_M16"/>
    <property type="match status" value="2"/>
</dbReference>
<evidence type="ECO:0000313" key="6">
    <source>
        <dbReference type="EMBL" id="WPF88786.1"/>
    </source>
</evidence>
<dbReference type="PANTHER" id="PTHR11851:SF49">
    <property type="entry name" value="MITOCHONDRIAL-PROCESSING PEPTIDASE SUBUNIT ALPHA"/>
    <property type="match status" value="1"/>
</dbReference>
<evidence type="ECO:0000259" key="5">
    <source>
        <dbReference type="Pfam" id="PF05193"/>
    </source>
</evidence>
<evidence type="ECO:0000256" key="2">
    <source>
        <dbReference type="RuleBase" id="RU004447"/>
    </source>
</evidence>
<dbReference type="SUPFAM" id="SSF63411">
    <property type="entry name" value="LuxS/MPP-like metallohydrolase"/>
    <property type="match status" value="2"/>
</dbReference>
<evidence type="ECO:0000259" key="4">
    <source>
        <dbReference type="Pfam" id="PF00675"/>
    </source>
</evidence>
<feature type="domain" description="Peptidase M16 C-terminal" evidence="5">
    <location>
        <begin position="266"/>
        <end position="444"/>
    </location>
</feature>
<evidence type="ECO:0000256" key="3">
    <source>
        <dbReference type="SAM" id="Coils"/>
    </source>
</evidence>
<dbReference type="InterPro" id="IPR001431">
    <property type="entry name" value="Pept_M16_Zn_BS"/>
</dbReference>
<evidence type="ECO:0000256" key="1">
    <source>
        <dbReference type="ARBA" id="ARBA00007261"/>
    </source>
</evidence>
<gene>
    <name evidence="6" type="ORF">SAY89_00500</name>
</gene>
<dbReference type="PROSITE" id="PS00143">
    <property type="entry name" value="INSULINASE"/>
    <property type="match status" value="1"/>
</dbReference>
<dbReference type="GO" id="GO:0046872">
    <property type="term" value="F:metal ion binding"/>
    <property type="evidence" value="ECO:0007669"/>
    <property type="project" value="InterPro"/>
</dbReference>
<dbReference type="Pfam" id="PF05193">
    <property type="entry name" value="Peptidase_M16_C"/>
    <property type="match status" value="1"/>
</dbReference>
<protein>
    <submittedName>
        <fullName evidence="6">Insulinase family protein</fullName>
    </submittedName>
</protein>
<dbReference type="InterPro" id="IPR011249">
    <property type="entry name" value="Metalloenz_LuxS/M16"/>
</dbReference>
<dbReference type="InterPro" id="IPR007863">
    <property type="entry name" value="Peptidase_M16_C"/>
</dbReference>
<feature type="coiled-coil region" evidence="3">
    <location>
        <begin position="113"/>
        <end position="162"/>
    </location>
</feature>
<accession>A0AAF0Z9C5</accession>
<dbReference type="AlphaFoldDB" id="A0AAF0Z9C5"/>
<reference evidence="6" key="1">
    <citation type="submission" date="2023-11" db="EMBL/GenBank/DDBJ databases">
        <title>Genome sequence of Cyanobacterium aponinum BCRC AL20115.</title>
        <authorList>
            <person name="Chang H.-Y."/>
            <person name="Lin K.-M."/>
            <person name="Hsueh H.-T."/>
            <person name="Chu H.-A."/>
            <person name="Kuo C.-H."/>
        </authorList>
    </citation>
    <scope>NUCLEOTIDE SEQUENCE</scope>
    <source>
        <strain evidence="6">AL20115</strain>
    </source>
</reference>
<dbReference type="EMBL" id="CP138348">
    <property type="protein sequence ID" value="WPF88786.1"/>
    <property type="molecule type" value="Genomic_DNA"/>
</dbReference>
<sequence>MFFRPLYKAFIFGLIIFFAWTNNCELALAKISLNESNQSIEPYLNQVKEDITEFTLSNGIHFIVLENHQAPVISFNTYVDVGGANEPEGKTGVAHFLEHLAFKGTKEIGTINYEKEKQILEELDKTFQQIKEAKKENNQEQLTELENKFEQLNNQAHNLVKQNEFGQIIELEGGVGLNAATSADSTVYFYNFPSNKLELWMYLESDRFLNPVFREFYQEKQVILEERKLRTDNSPVGKMVEAFLDSAFTTHPYKRPVIGYEEDIINLTREDVQNFFDSYYGGNNITIAIVGDVDPKEVKQMANKYFGRFPSGTKPAKLNIVEPKQTETREVVIEYPSQPWYLEGYHIPNINDPDYVVYDIISSILSSGRTSRLYQSLVDEQKIALSAAGFNGFPGDKYPNLMLFYAMLAPERQLEDLEVALHEQIEKLKSDLVTEEELQRVKTQARASLLRSLNSNAGMAKLLAEYQAKTGDWRNLFLSLDKISAVTAQDIQRVAQNTFTFDNKTVGRLITKPMN</sequence>
<dbReference type="Gene3D" id="3.30.830.10">
    <property type="entry name" value="Metalloenzyme, LuxS/M16 peptidase-like"/>
    <property type="match status" value="2"/>
</dbReference>
<dbReference type="GO" id="GO:0004222">
    <property type="term" value="F:metalloendopeptidase activity"/>
    <property type="evidence" value="ECO:0007669"/>
    <property type="project" value="InterPro"/>
</dbReference>